<dbReference type="OMA" id="YISICND"/>
<proteinExistence type="predicted"/>
<evidence type="ECO:0000313" key="2">
    <source>
        <dbReference type="EMBL" id="EFJ21876.1"/>
    </source>
</evidence>
<keyword evidence="1" id="KW-1133">Transmembrane helix</keyword>
<dbReference type="Gramene" id="EFJ21876">
    <property type="protein sequence ID" value="EFJ21876"/>
    <property type="gene ID" value="SELMODRAFT_417172"/>
</dbReference>
<dbReference type="KEGG" id="smo:SELMODRAFT_417172"/>
<keyword evidence="3" id="KW-1185">Reference proteome</keyword>
<dbReference type="HOGENOM" id="CLU_080598_1_0_1"/>
<feature type="transmembrane region" description="Helical" evidence="1">
    <location>
        <begin position="56"/>
        <end position="82"/>
    </location>
</feature>
<sequence length="165" mass="17627">MGSYISIYNNTPDPYLVKVGPDTAAIGIATTVVTVFAAVATVVATAGAAAPFSAALVANGVIDVFFVSTEALAAFTAAAASISGERKTFGKYSLSLWRQAQCVRVRPNPANSEEVVMDTLYMRPIFSGPTDESTNEHGLQYWIGKWGHEDVHTIRLSKQTRRAIG</sequence>
<dbReference type="InParanoid" id="D8S1L6"/>
<evidence type="ECO:0000256" key="1">
    <source>
        <dbReference type="SAM" id="Phobius"/>
    </source>
</evidence>
<dbReference type="EMBL" id="GL377598">
    <property type="protein sequence ID" value="EFJ21876.1"/>
    <property type="molecule type" value="Genomic_DNA"/>
</dbReference>
<accession>D8S1L6</accession>
<keyword evidence="1" id="KW-0472">Membrane</keyword>
<gene>
    <name evidence="2" type="ORF">SELMODRAFT_417172</name>
</gene>
<name>D8S1L6_SELML</name>
<keyword evidence="1" id="KW-0812">Transmembrane</keyword>
<dbReference type="Proteomes" id="UP000001514">
    <property type="component" value="Unassembled WGS sequence"/>
</dbReference>
<protein>
    <submittedName>
        <fullName evidence="2">Uncharacterized protein</fullName>
    </submittedName>
</protein>
<feature type="transmembrane region" description="Helical" evidence="1">
    <location>
        <begin position="24"/>
        <end position="50"/>
    </location>
</feature>
<reference evidence="2 3" key="1">
    <citation type="journal article" date="2011" name="Science">
        <title>The Selaginella genome identifies genetic changes associated with the evolution of vascular plants.</title>
        <authorList>
            <person name="Banks J.A."/>
            <person name="Nishiyama T."/>
            <person name="Hasebe M."/>
            <person name="Bowman J.L."/>
            <person name="Gribskov M."/>
            <person name="dePamphilis C."/>
            <person name="Albert V.A."/>
            <person name="Aono N."/>
            <person name="Aoyama T."/>
            <person name="Ambrose B.A."/>
            <person name="Ashton N.W."/>
            <person name="Axtell M.J."/>
            <person name="Barker E."/>
            <person name="Barker M.S."/>
            <person name="Bennetzen J.L."/>
            <person name="Bonawitz N.D."/>
            <person name="Chapple C."/>
            <person name="Cheng C."/>
            <person name="Correa L.G."/>
            <person name="Dacre M."/>
            <person name="DeBarry J."/>
            <person name="Dreyer I."/>
            <person name="Elias M."/>
            <person name="Engstrom E.M."/>
            <person name="Estelle M."/>
            <person name="Feng L."/>
            <person name="Finet C."/>
            <person name="Floyd S.K."/>
            <person name="Frommer W.B."/>
            <person name="Fujita T."/>
            <person name="Gramzow L."/>
            <person name="Gutensohn M."/>
            <person name="Harholt J."/>
            <person name="Hattori M."/>
            <person name="Heyl A."/>
            <person name="Hirai T."/>
            <person name="Hiwatashi Y."/>
            <person name="Ishikawa M."/>
            <person name="Iwata M."/>
            <person name="Karol K.G."/>
            <person name="Koehler B."/>
            <person name="Kolukisaoglu U."/>
            <person name="Kubo M."/>
            <person name="Kurata T."/>
            <person name="Lalonde S."/>
            <person name="Li K."/>
            <person name="Li Y."/>
            <person name="Litt A."/>
            <person name="Lyons E."/>
            <person name="Manning G."/>
            <person name="Maruyama T."/>
            <person name="Michael T.P."/>
            <person name="Mikami K."/>
            <person name="Miyazaki S."/>
            <person name="Morinaga S."/>
            <person name="Murata T."/>
            <person name="Mueller-Roeber B."/>
            <person name="Nelson D.R."/>
            <person name="Obara M."/>
            <person name="Oguri Y."/>
            <person name="Olmstead R.G."/>
            <person name="Onodera N."/>
            <person name="Petersen B.L."/>
            <person name="Pils B."/>
            <person name="Prigge M."/>
            <person name="Rensing S.A."/>
            <person name="Riano-Pachon D.M."/>
            <person name="Roberts A.W."/>
            <person name="Sato Y."/>
            <person name="Scheller H.V."/>
            <person name="Schulz B."/>
            <person name="Schulz C."/>
            <person name="Shakirov E.V."/>
            <person name="Shibagaki N."/>
            <person name="Shinohara N."/>
            <person name="Shippen D.E."/>
            <person name="Soerensen I."/>
            <person name="Sotooka R."/>
            <person name="Sugimoto N."/>
            <person name="Sugita M."/>
            <person name="Sumikawa N."/>
            <person name="Tanurdzic M."/>
            <person name="Theissen G."/>
            <person name="Ulvskov P."/>
            <person name="Wakazuki S."/>
            <person name="Weng J.K."/>
            <person name="Willats W.W."/>
            <person name="Wipf D."/>
            <person name="Wolf P.G."/>
            <person name="Yang L."/>
            <person name="Zimmer A.D."/>
            <person name="Zhu Q."/>
            <person name="Mitros T."/>
            <person name="Hellsten U."/>
            <person name="Loque D."/>
            <person name="Otillar R."/>
            <person name="Salamov A."/>
            <person name="Schmutz J."/>
            <person name="Shapiro H."/>
            <person name="Lindquist E."/>
            <person name="Lucas S."/>
            <person name="Rokhsar D."/>
            <person name="Grigoriev I.V."/>
        </authorList>
    </citation>
    <scope>NUCLEOTIDE SEQUENCE [LARGE SCALE GENOMIC DNA]</scope>
</reference>
<dbReference type="AlphaFoldDB" id="D8S1L6"/>
<evidence type="ECO:0000313" key="3">
    <source>
        <dbReference type="Proteomes" id="UP000001514"/>
    </source>
</evidence>
<organism evidence="3">
    <name type="scientific">Selaginella moellendorffii</name>
    <name type="common">Spikemoss</name>
    <dbReference type="NCBI Taxonomy" id="88036"/>
    <lineage>
        <taxon>Eukaryota</taxon>
        <taxon>Viridiplantae</taxon>
        <taxon>Streptophyta</taxon>
        <taxon>Embryophyta</taxon>
        <taxon>Tracheophyta</taxon>
        <taxon>Lycopodiopsida</taxon>
        <taxon>Selaginellales</taxon>
        <taxon>Selaginellaceae</taxon>
        <taxon>Selaginella</taxon>
    </lineage>
</organism>